<reference evidence="15" key="1">
    <citation type="journal article" date="2019" name="Int. J. Syst. Evol. Microbiol.">
        <title>The Global Catalogue of Microorganisms (GCM) 10K type strain sequencing project: providing services to taxonomists for standard genome sequencing and annotation.</title>
        <authorList>
            <consortium name="The Broad Institute Genomics Platform"/>
            <consortium name="The Broad Institute Genome Sequencing Center for Infectious Disease"/>
            <person name="Wu L."/>
            <person name="Ma J."/>
        </authorList>
    </citation>
    <scope>NUCLEOTIDE SEQUENCE [LARGE SCALE GENOMIC DNA]</scope>
    <source>
        <strain evidence="15">JCM 31921</strain>
    </source>
</reference>
<feature type="binding site" evidence="13">
    <location>
        <begin position="47"/>
        <end position="54"/>
    </location>
    <ligand>
        <name>ATP</name>
        <dbReference type="ChEBI" id="CHEBI:30616"/>
    </ligand>
</feature>
<dbReference type="SUPFAM" id="SSF52540">
    <property type="entry name" value="P-loop containing nucleoside triphosphate hydrolases"/>
    <property type="match status" value="1"/>
</dbReference>
<evidence type="ECO:0000256" key="3">
    <source>
        <dbReference type="ARBA" id="ARBA00012071"/>
    </source>
</evidence>
<evidence type="ECO:0000256" key="11">
    <source>
        <dbReference type="ARBA" id="ARBA00023098"/>
    </source>
</evidence>
<keyword evidence="5 13" id="KW-0444">Lipid biosynthesis</keyword>
<dbReference type="Pfam" id="PF02606">
    <property type="entry name" value="LpxK"/>
    <property type="match status" value="1"/>
</dbReference>
<proteinExistence type="inferred from homology"/>
<evidence type="ECO:0000256" key="10">
    <source>
        <dbReference type="ARBA" id="ARBA00022840"/>
    </source>
</evidence>
<keyword evidence="11 13" id="KW-0443">Lipid metabolism</keyword>
<dbReference type="RefSeq" id="WP_344825899.1">
    <property type="nucleotide sequence ID" value="NZ_BAABEZ010000022.1"/>
</dbReference>
<evidence type="ECO:0000256" key="7">
    <source>
        <dbReference type="ARBA" id="ARBA00022679"/>
    </source>
</evidence>
<evidence type="ECO:0000313" key="15">
    <source>
        <dbReference type="Proteomes" id="UP001501410"/>
    </source>
</evidence>
<evidence type="ECO:0000256" key="8">
    <source>
        <dbReference type="ARBA" id="ARBA00022741"/>
    </source>
</evidence>
<keyword evidence="8 13" id="KW-0547">Nucleotide-binding</keyword>
<keyword evidence="9 13" id="KW-0418">Kinase</keyword>
<comment type="caution">
    <text evidence="14">The sequence shown here is derived from an EMBL/GenBank/DDBJ whole genome shotgun (WGS) entry which is preliminary data.</text>
</comment>
<evidence type="ECO:0000256" key="13">
    <source>
        <dbReference type="HAMAP-Rule" id="MF_00409"/>
    </source>
</evidence>
<dbReference type="PANTHER" id="PTHR42724:SF1">
    <property type="entry name" value="TETRAACYLDISACCHARIDE 4'-KINASE, MITOCHONDRIAL-RELATED"/>
    <property type="match status" value="1"/>
</dbReference>
<dbReference type="HAMAP" id="MF_00409">
    <property type="entry name" value="LpxK"/>
    <property type="match status" value="1"/>
</dbReference>
<accession>A0ABP8MUR6</accession>
<evidence type="ECO:0000256" key="5">
    <source>
        <dbReference type="ARBA" id="ARBA00022516"/>
    </source>
</evidence>
<evidence type="ECO:0000256" key="6">
    <source>
        <dbReference type="ARBA" id="ARBA00022556"/>
    </source>
</evidence>
<keyword evidence="6 13" id="KW-0441">Lipid A biosynthesis</keyword>
<dbReference type="InterPro" id="IPR003758">
    <property type="entry name" value="LpxK"/>
</dbReference>
<dbReference type="PANTHER" id="PTHR42724">
    <property type="entry name" value="TETRAACYLDISACCHARIDE 4'-KINASE"/>
    <property type="match status" value="1"/>
</dbReference>
<dbReference type="EMBL" id="BAABEZ010000022">
    <property type="protein sequence ID" value="GAA4455337.1"/>
    <property type="molecule type" value="Genomic_DNA"/>
</dbReference>
<comment type="similarity">
    <text evidence="13">Belongs to the LpxK family.</text>
</comment>
<evidence type="ECO:0000256" key="4">
    <source>
        <dbReference type="ARBA" id="ARBA00016436"/>
    </source>
</evidence>
<comment type="pathway">
    <text evidence="2 13">Glycolipid biosynthesis; lipid IV(A) biosynthesis; lipid IV(A) from (3R)-3-hydroxytetradecanoyl-[acyl-carrier-protein] and UDP-N-acetyl-alpha-D-glucosamine: step 6/6.</text>
</comment>
<keyword evidence="15" id="KW-1185">Reference proteome</keyword>
<evidence type="ECO:0000256" key="1">
    <source>
        <dbReference type="ARBA" id="ARBA00002274"/>
    </source>
</evidence>
<sequence length="356" mass="40355">MFLLRYLLLPFTLLYGSLVWLRNRLYDAGFLSSVSFDIPVIAVGNLSVGGTGKTPHIEYLVRLLQYEYRVATMSRGYKRRTRGFLLADERTNALHIGDEPMQYHLKFPELAVSVAEDRMTGIPSLLMHRPEIEVVLLDDAFQHRSVRAGLNVLITDYNKPFYKDHILPYGSLRESRNAYKRADLIVVSKCPPSLTTAEAADIRSRIAPSQSQQVCFSRVRYGNAYRMGSPDEAVSFAGKKVLLLTGIAKPEPLLAHVEQQAAAVHLLSHPDHHFFTARNFAEVEEVAKNWGGDCVVLTTEKDATRLALRPELLSAMSMPVYVMPIEVAFLFNDRVVFDQRVREFVQHQSMHYQGLD</sequence>
<gene>
    <name evidence="13 14" type="primary">lpxK</name>
    <name evidence="14" type="ORF">GCM10023092_18780</name>
</gene>
<name>A0ABP8MUR6_9BACT</name>
<dbReference type="EC" id="2.7.1.130" evidence="3 13"/>
<evidence type="ECO:0000256" key="9">
    <source>
        <dbReference type="ARBA" id="ARBA00022777"/>
    </source>
</evidence>
<keyword evidence="7 13" id="KW-0808">Transferase</keyword>
<dbReference type="Proteomes" id="UP001501410">
    <property type="component" value="Unassembled WGS sequence"/>
</dbReference>
<dbReference type="InterPro" id="IPR027417">
    <property type="entry name" value="P-loop_NTPase"/>
</dbReference>
<keyword evidence="10 13" id="KW-0067">ATP-binding</keyword>
<evidence type="ECO:0000256" key="2">
    <source>
        <dbReference type="ARBA" id="ARBA00004870"/>
    </source>
</evidence>
<comment type="function">
    <text evidence="1 13">Transfers the gamma-phosphate of ATP to the 4'-position of a tetraacyldisaccharide 1-phosphate intermediate (termed DS-1-P) to form tetraacyldisaccharide 1,4'-bis-phosphate (lipid IVA).</text>
</comment>
<comment type="catalytic activity">
    <reaction evidence="13">
        <text>a lipid A disaccharide + ATP = a lipid IVA + ADP + H(+)</text>
        <dbReference type="Rhea" id="RHEA:67840"/>
        <dbReference type="ChEBI" id="CHEBI:15378"/>
        <dbReference type="ChEBI" id="CHEBI:30616"/>
        <dbReference type="ChEBI" id="CHEBI:176343"/>
        <dbReference type="ChEBI" id="CHEBI:176425"/>
        <dbReference type="ChEBI" id="CHEBI:456216"/>
        <dbReference type="EC" id="2.7.1.130"/>
    </reaction>
</comment>
<protein>
    <recommendedName>
        <fullName evidence="4 13">Tetraacyldisaccharide 4'-kinase</fullName>
        <ecNumber evidence="3 13">2.7.1.130</ecNumber>
    </recommendedName>
    <alternativeName>
        <fullName evidence="12 13">Lipid A 4'-kinase</fullName>
    </alternativeName>
</protein>
<evidence type="ECO:0000313" key="14">
    <source>
        <dbReference type="EMBL" id="GAA4455337.1"/>
    </source>
</evidence>
<dbReference type="NCBIfam" id="TIGR00682">
    <property type="entry name" value="lpxK"/>
    <property type="match status" value="1"/>
</dbReference>
<evidence type="ECO:0000256" key="12">
    <source>
        <dbReference type="ARBA" id="ARBA00029757"/>
    </source>
</evidence>
<organism evidence="14 15">
    <name type="scientific">Rurimicrobium arvi</name>
    <dbReference type="NCBI Taxonomy" id="2049916"/>
    <lineage>
        <taxon>Bacteria</taxon>
        <taxon>Pseudomonadati</taxon>
        <taxon>Bacteroidota</taxon>
        <taxon>Chitinophagia</taxon>
        <taxon>Chitinophagales</taxon>
        <taxon>Chitinophagaceae</taxon>
        <taxon>Rurimicrobium</taxon>
    </lineage>
</organism>